<proteinExistence type="predicted"/>
<dbReference type="PANTHER" id="PTHR14845:SF5">
    <property type="entry name" value="BASAL BODY-ORIENTATION FACTOR 1"/>
    <property type="match status" value="1"/>
</dbReference>
<feature type="coiled-coil region" evidence="1">
    <location>
        <begin position="156"/>
        <end position="190"/>
    </location>
</feature>
<evidence type="ECO:0000313" key="3">
    <source>
        <dbReference type="EMBL" id="KAJ3224222.1"/>
    </source>
</evidence>
<keyword evidence="4" id="KW-1185">Reference proteome</keyword>
<organism evidence="3 4">
    <name type="scientific">Clydaea vesicula</name>
    <dbReference type="NCBI Taxonomy" id="447962"/>
    <lineage>
        <taxon>Eukaryota</taxon>
        <taxon>Fungi</taxon>
        <taxon>Fungi incertae sedis</taxon>
        <taxon>Chytridiomycota</taxon>
        <taxon>Chytridiomycota incertae sedis</taxon>
        <taxon>Chytridiomycetes</taxon>
        <taxon>Lobulomycetales</taxon>
        <taxon>Lobulomycetaceae</taxon>
        <taxon>Clydaea</taxon>
    </lineage>
</organism>
<feature type="coiled-coil region" evidence="1">
    <location>
        <begin position="82"/>
        <end position="116"/>
    </location>
</feature>
<accession>A0AAD5U4N5</accession>
<name>A0AAD5U4N5_9FUNG</name>
<dbReference type="AlphaFoldDB" id="A0AAD5U4N5"/>
<sequence>MKEISKTDTEHKKTKKKRKGKGKKKHKDDKVKNSRGEIVSLKEYALEQTLEATNRSLGQYRERMDGFLKTNETLQELCNQQEQDALEVIAALQQDAEKKENELKEKEENIELIIHENKYEVEGLKNSYERKLLDVNSILNEKEAAFKVMQSEFSVIKDFRKKRHELLKDLESQKLELQDTEKRHKEIVAKMERKFFEEKIRLQKDANRKISELATKAHKEAVANLKETTKEVYKENIRMAEALSVHVQEGEELKAKNLRLTEQNRFLLEEKELHNVIVKEKILQYKQQCQEIKFLQEKVTSMEHSLSHVVREFEHEREIIGNMAKKELEEVRKVSIKLGENLVKKTAEMKHIKRLAQHILDQRTELEKFFMESLETVKKSSYLDREEERKHAMAEYNKKIRMAMIGKASEFPTIQSFRQKPPDKMDFLNQPTAPSIFADSDGKTLDVSELTWSDKERVLRLLFAKMNGISYQPINDNNVENASIISSEDLNGRMGSIGESEHDLNQVSDFSQKEQMKIISYNSANFLNTREVGEPEKNDSINNIQLVNV</sequence>
<protein>
    <recommendedName>
        <fullName evidence="5">Basal body-orientation factor 1</fullName>
    </recommendedName>
</protein>
<evidence type="ECO:0000313" key="4">
    <source>
        <dbReference type="Proteomes" id="UP001211065"/>
    </source>
</evidence>
<evidence type="ECO:0000256" key="1">
    <source>
        <dbReference type="SAM" id="Coils"/>
    </source>
</evidence>
<feature type="compositionally biased region" description="Basic residues" evidence="2">
    <location>
        <begin position="12"/>
        <end position="27"/>
    </location>
</feature>
<gene>
    <name evidence="3" type="ORF">HK099_000083</name>
</gene>
<evidence type="ECO:0008006" key="5">
    <source>
        <dbReference type="Google" id="ProtNLM"/>
    </source>
</evidence>
<comment type="caution">
    <text evidence="3">The sequence shown here is derived from an EMBL/GenBank/DDBJ whole genome shotgun (WGS) entry which is preliminary data.</text>
</comment>
<evidence type="ECO:0000256" key="2">
    <source>
        <dbReference type="SAM" id="MobiDB-lite"/>
    </source>
</evidence>
<reference evidence="3" key="1">
    <citation type="submission" date="2020-05" db="EMBL/GenBank/DDBJ databases">
        <title>Phylogenomic resolution of chytrid fungi.</title>
        <authorList>
            <person name="Stajich J.E."/>
            <person name="Amses K."/>
            <person name="Simmons R."/>
            <person name="Seto K."/>
            <person name="Myers J."/>
            <person name="Bonds A."/>
            <person name="Quandt C.A."/>
            <person name="Barry K."/>
            <person name="Liu P."/>
            <person name="Grigoriev I."/>
            <person name="Longcore J.E."/>
            <person name="James T.Y."/>
        </authorList>
    </citation>
    <scope>NUCLEOTIDE SEQUENCE</scope>
    <source>
        <strain evidence="3">JEL0476</strain>
    </source>
</reference>
<feature type="region of interest" description="Disordered" evidence="2">
    <location>
        <begin position="1"/>
        <end position="34"/>
    </location>
</feature>
<dbReference type="PANTHER" id="PTHR14845">
    <property type="entry name" value="COILED-COIL DOMAIN-CONTAINING 166"/>
    <property type="match status" value="1"/>
</dbReference>
<dbReference type="Proteomes" id="UP001211065">
    <property type="component" value="Unassembled WGS sequence"/>
</dbReference>
<dbReference type="EMBL" id="JADGJW010000100">
    <property type="protein sequence ID" value="KAJ3224222.1"/>
    <property type="molecule type" value="Genomic_DNA"/>
</dbReference>
<feature type="compositionally biased region" description="Basic and acidic residues" evidence="2">
    <location>
        <begin position="1"/>
        <end position="11"/>
    </location>
</feature>
<keyword evidence="1" id="KW-0175">Coiled coil</keyword>